<dbReference type="InterPro" id="IPR025474">
    <property type="entry name" value="DUF4325"/>
</dbReference>
<feature type="domain" description="DUF4325" evidence="1">
    <location>
        <begin position="277"/>
        <end position="331"/>
    </location>
</feature>
<name>A0ABR6XW53_9BURK</name>
<evidence type="ECO:0000313" key="3">
    <source>
        <dbReference type="Proteomes" id="UP000643610"/>
    </source>
</evidence>
<organism evidence="2 3">
    <name type="scientific">Undibacterium amnicola</name>
    <dbReference type="NCBI Taxonomy" id="1834038"/>
    <lineage>
        <taxon>Bacteria</taxon>
        <taxon>Pseudomonadati</taxon>
        <taxon>Pseudomonadota</taxon>
        <taxon>Betaproteobacteria</taxon>
        <taxon>Burkholderiales</taxon>
        <taxon>Oxalobacteraceae</taxon>
        <taxon>Undibacterium</taxon>
    </lineage>
</organism>
<dbReference type="InterPro" id="IPR036890">
    <property type="entry name" value="HATPase_C_sf"/>
</dbReference>
<keyword evidence="3" id="KW-1185">Reference proteome</keyword>
<dbReference type="Gene3D" id="3.30.565.10">
    <property type="entry name" value="Histidine kinase-like ATPase, C-terminal domain"/>
    <property type="match status" value="1"/>
</dbReference>
<dbReference type="Pfam" id="PF14213">
    <property type="entry name" value="DUF4325"/>
    <property type="match status" value="1"/>
</dbReference>
<evidence type="ECO:0000259" key="1">
    <source>
        <dbReference type="Pfam" id="PF14213"/>
    </source>
</evidence>
<comment type="caution">
    <text evidence="2">The sequence shown here is derived from an EMBL/GenBank/DDBJ whole genome shotgun (WGS) entry which is preliminary data.</text>
</comment>
<gene>
    <name evidence="2" type="ORF">H8K33_19535</name>
</gene>
<sequence>MAKPSRFDLIVRTITRDVVEHPRDLTRHYAERFGITRVAANKYIQRLETEGWIARSGPPTHPVFSPGYKRRISQLYSLAGLEEHIAWEKDFKPYLTLSSNVQSIVSHGFTEMLNNAIDHSSGESVFVYATQNESVLSIVIADDGVGIFEKITKALNLPDMRQALFELSKGKLTTDPSKHTGEGVFFTSRMFDAFDISANGLQFNHNANQAHDLLREEKDVFEKGTSVFMRIALDSTRTTAEIYAQFTEAPEDYDFSKTIVPMRLARFGEEQLISRSQAKRLIARFDRFRTVILDFSEIQEIGQAFADELFRVYGNSNPKVALLPVHMTDQVERMWRRAKSS</sequence>
<reference evidence="2 3" key="1">
    <citation type="submission" date="2020-08" db="EMBL/GenBank/DDBJ databases">
        <title>Novel species isolated from subtropical streams in China.</title>
        <authorList>
            <person name="Lu H."/>
        </authorList>
    </citation>
    <scope>NUCLEOTIDE SEQUENCE [LARGE SCALE GENOMIC DNA]</scope>
    <source>
        <strain evidence="2 3">KCTC 52442</strain>
    </source>
</reference>
<dbReference type="RefSeq" id="WP_186892749.1">
    <property type="nucleotide sequence ID" value="NZ_JACOFU010000014.1"/>
</dbReference>
<proteinExistence type="predicted"/>
<protein>
    <submittedName>
        <fullName evidence="2">DUF4325 domain-containing protein</fullName>
    </submittedName>
</protein>
<dbReference type="EMBL" id="JACOFU010000014">
    <property type="protein sequence ID" value="MBC3833702.1"/>
    <property type="molecule type" value="Genomic_DNA"/>
</dbReference>
<accession>A0ABR6XW53</accession>
<dbReference type="SUPFAM" id="SSF55874">
    <property type="entry name" value="ATPase domain of HSP90 chaperone/DNA topoisomerase II/histidine kinase"/>
    <property type="match status" value="1"/>
</dbReference>
<dbReference type="Proteomes" id="UP000643610">
    <property type="component" value="Unassembled WGS sequence"/>
</dbReference>
<evidence type="ECO:0000313" key="2">
    <source>
        <dbReference type="EMBL" id="MBC3833702.1"/>
    </source>
</evidence>